<sequence length="327" mass="37485">MRNELTVVIPVYNVEKYLSKCIESILNQTLPVDEIILVDDGSKDRSGEIADEYAAKYNNIKVIHQENGGLSAARNTGIDAATKEYIAFVDSDDYIDSIMYERLMSQLQQDGADISIGGVWYEQENGAKYSPYASDITKIWNKTESLIELNSYQYFNMSFCDAIFKRSLFETEAYGEGKLRFPVGKLCEDFYLMHRIVARAECVTYTSTPFYHYVQRGNSISRNAKVNLAPMDASLAQLEFYKKWFPDLDYIAETAAFFAHASIYTTYCRNGQKCPKDLLKKINPICREYLGSVLKNSYIPKVKKAQALMFCYAKPAYKTIVSRREHR</sequence>
<dbReference type="PANTHER" id="PTHR22916:SF51">
    <property type="entry name" value="GLYCOSYLTRANSFERASE EPSH-RELATED"/>
    <property type="match status" value="1"/>
</dbReference>
<evidence type="ECO:0000313" key="5">
    <source>
        <dbReference type="Proteomes" id="UP000250550"/>
    </source>
</evidence>
<dbReference type="CDD" id="cd00761">
    <property type="entry name" value="Glyco_tranf_GTA_type"/>
    <property type="match status" value="1"/>
</dbReference>
<keyword evidence="2 4" id="KW-0808">Transferase</keyword>
<dbReference type="Gene3D" id="3.90.550.10">
    <property type="entry name" value="Spore Coat Polysaccharide Biosynthesis Protein SpsA, Chain A"/>
    <property type="match status" value="1"/>
</dbReference>
<dbReference type="SUPFAM" id="SSF53448">
    <property type="entry name" value="Nucleotide-diphospho-sugar transferases"/>
    <property type="match status" value="1"/>
</dbReference>
<dbReference type="AlphaFoldDB" id="A0A329USX1"/>
<accession>A0A329USX1</accession>
<proteinExistence type="predicted"/>
<dbReference type="GO" id="GO:0016757">
    <property type="term" value="F:glycosyltransferase activity"/>
    <property type="evidence" value="ECO:0007669"/>
    <property type="project" value="UniProtKB-KW"/>
</dbReference>
<evidence type="ECO:0000259" key="3">
    <source>
        <dbReference type="Pfam" id="PF00535"/>
    </source>
</evidence>
<dbReference type="RefSeq" id="WP_112121568.1">
    <property type="nucleotide sequence ID" value="NZ_PRLF01000010.1"/>
</dbReference>
<feature type="domain" description="Glycosyltransferase 2-like" evidence="3">
    <location>
        <begin position="6"/>
        <end position="170"/>
    </location>
</feature>
<dbReference type="InterPro" id="IPR029044">
    <property type="entry name" value="Nucleotide-diphossugar_trans"/>
</dbReference>
<comment type="caution">
    <text evidence="4">The sequence shown here is derived from an EMBL/GenBank/DDBJ whole genome shotgun (WGS) entry which is preliminary data.</text>
</comment>
<protein>
    <submittedName>
        <fullName evidence="4">Glycosyltransferase</fullName>
    </submittedName>
</protein>
<dbReference type="Pfam" id="PF00535">
    <property type="entry name" value="Glycos_transf_2"/>
    <property type="match status" value="1"/>
</dbReference>
<dbReference type="PANTHER" id="PTHR22916">
    <property type="entry name" value="GLYCOSYLTRANSFERASE"/>
    <property type="match status" value="1"/>
</dbReference>
<gene>
    <name evidence="4" type="ORF">C4N21_08590</name>
</gene>
<evidence type="ECO:0000256" key="2">
    <source>
        <dbReference type="ARBA" id="ARBA00022679"/>
    </source>
</evidence>
<reference evidence="4 5" key="1">
    <citation type="submission" date="2018-02" db="EMBL/GenBank/DDBJ databases">
        <title>Complete genome sequencing of Faecalibacterium prausnitzii strains isolated from the human gut.</title>
        <authorList>
            <person name="Fitzgerald B.C."/>
            <person name="Shkoporov A.N."/>
            <person name="Ross P.R."/>
            <person name="Hill C."/>
        </authorList>
    </citation>
    <scope>NUCLEOTIDE SEQUENCE [LARGE SCALE GENOMIC DNA]</scope>
    <source>
        <strain evidence="4 5">APC924/119</strain>
    </source>
</reference>
<dbReference type="EMBL" id="PRLF01000010">
    <property type="protein sequence ID" value="RAW64967.1"/>
    <property type="molecule type" value="Genomic_DNA"/>
</dbReference>
<evidence type="ECO:0000256" key="1">
    <source>
        <dbReference type="ARBA" id="ARBA00022676"/>
    </source>
</evidence>
<name>A0A329USX1_9FIRM</name>
<keyword evidence="1" id="KW-0328">Glycosyltransferase</keyword>
<evidence type="ECO:0000313" key="4">
    <source>
        <dbReference type="EMBL" id="RAW64967.1"/>
    </source>
</evidence>
<organism evidence="4 5">
    <name type="scientific">Faecalibacterium prausnitzii</name>
    <dbReference type="NCBI Taxonomy" id="853"/>
    <lineage>
        <taxon>Bacteria</taxon>
        <taxon>Bacillati</taxon>
        <taxon>Bacillota</taxon>
        <taxon>Clostridia</taxon>
        <taxon>Eubacteriales</taxon>
        <taxon>Oscillospiraceae</taxon>
        <taxon>Faecalibacterium</taxon>
    </lineage>
</organism>
<dbReference type="Proteomes" id="UP000250550">
    <property type="component" value="Unassembled WGS sequence"/>
</dbReference>
<dbReference type="InterPro" id="IPR001173">
    <property type="entry name" value="Glyco_trans_2-like"/>
</dbReference>